<dbReference type="CDD" id="cd01949">
    <property type="entry name" value="GGDEF"/>
    <property type="match status" value="1"/>
</dbReference>
<dbReference type="InterPro" id="IPR043128">
    <property type="entry name" value="Rev_trsase/Diguanyl_cyclase"/>
</dbReference>
<feature type="transmembrane region" description="Helical" evidence="4">
    <location>
        <begin position="122"/>
        <end position="143"/>
    </location>
</feature>
<evidence type="ECO:0000256" key="1">
    <source>
        <dbReference type="ARBA" id="ARBA00001946"/>
    </source>
</evidence>
<dbReference type="GO" id="GO:0052621">
    <property type="term" value="F:diguanylate cyclase activity"/>
    <property type="evidence" value="ECO:0007669"/>
    <property type="project" value="UniProtKB-EC"/>
</dbReference>
<comment type="cofactor">
    <cofactor evidence="1">
        <name>Mg(2+)</name>
        <dbReference type="ChEBI" id="CHEBI:18420"/>
    </cofactor>
</comment>
<dbReference type="SUPFAM" id="SSF55073">
    <property type="entry name" value="Nucleotide cyclase"/>
    <property type="match status" value="1"/>
</dbReference>
<proteinExistence type="predicted"/>
<dbReference type="PANTHER" id="PTHR45138:SF9">
    <property type="entry name" value="DIGUANYLATE CYCLASE DGCM-RELATED"/>
    <property type="match status" value="1"/>
</dbReference>
<organism evidence="6 7">
    <name type="scientific">Pseudoalteromonas piscicida</name>
    <dbReference type="NCBI Taxonomy" id="43662"/>
    <lineage>
        <taxon>Bacteria</taxon>
        <taxon>Pseudomonadati</taxon>
        <taxon>Pseudomonadota</taxon>
        <taxon>Gammaproteobacteria</taxon>
        <taxon>Alteromonadales</taxon>
        <taxon>Pseudoalteromonadaceae</taxon>
        <taxon>Pseudoalteromonas</taxon>
    </lineage>
</organism>
<dbReference type="FunFam" id="3.30.70.270:FF:000001">
    <property type="entry name" value="Diguanylate cyclase domain protein"/>
    <property type="match status" value="1"/>
</dbReference>
<dbReference type="AlphaFoldDB" id="A0A2A5JL26"/>
<gene>
    <name evidence="6" type="ORF">CEX98_19865</name>
</gene>
<dbReference type="PROSITE" id="PS50887">
    <property type="entry name" value="GGDEF"/>
    <property type="match status" value="1"/>
</dbReference>
<dbReference type="Pfam" id="PF00990">
    <property type="entry name" value="GGDEF"/>
    <property type="match status" value="1"/>
</dbReference>
<evidence type="ECO:0000256" key="2">
    <source>
        <dbReference type="ARBA" id="ARBA00012528"/>
    </source>
</evidence>
<accession>A0A2A5JL26</accession>
<evidence type="ECO:0000256" key="4">
    <source>
        <dbReference type="SAM" id="Phobius"/>
    </source>
</evidence>
<dbReference type="InterPro" id="IPR029787">
    <property type="entry name" value="Nucleotide_cyclase"/>
</dbReference>
<feature type="transmembrane region" description="Helical" evidence="4">
    <location>
        <begin position="85"/>
        <end position="101"/>
    </location>
</feature>
<name>A0A2A5JL26_PSEO7</name>
<feature type="domain" description="GGDEF" evidence="5">
    <location>
        <begin position="267"/>
        <end position="398"/>
    </location>
</feature>
<dbReference type="GO" id="GO:0005886">
    <property type="term" value="C:plasma membrane"/>
    <property type="evidence" value="ECO:0007669"/>
    <property type="project" value="TreeGrafter"/>
</dbReference>
<dbReference type="SMART" id="SM00267">
    <property type="entry name" value="GGDEF"/>
    <property type="match status" value="1"/>
</dbReference>
<evidence type="ECO:0000313" key="6">
    <source>
        <dbReference type="EMBL" id="PCK30049.1"/>
    </source>
</evidence>
<dbReference type="GO" id="GO:1902201">
    <property type="term" value="P:negative regulation of bacterial-type flagellum-dependent cell motility"/>
    <property type="evidence" value="ECO:0007669"/>
    <property type="project" value="TreeGrafter"/>
</dbReference>
<dbReference type="EMBL" id="NKHF01000099">
    <property type="protein sequence ID" value="PCK30049.1"/>
    <property type="molecule type" value="Genomic_DNA"/>
</dbReference>
<feature type="transmembrane region" description="Helical" evidence="4">
    <location>
        <begin position="149"/>
        <end position="168"/>
    </location>
</feature>
<comment type="catalytic activity">
    <reaction evidence="3">
        <text>2 GTP = 3',3'-c-di-GMP + 2 diphosphate</text>
        <dbReference type="Rhea" id="RHEA:24898"/>
        <dbReference type="ChEBI" id="CHEBI:33019"/>
        <dbReference type="ChEBI" id="CHEBI:37565"/>
        <dbReference type="ChEBI" id="CHEBI:58805"/>
        <dbReference type="EC" id="2.7.7.65"/>
    </reaction>
</comment>
<protein>
    <recommendedName>
        <fullName evidence="2">diguanylate cyclase</fullName>
        <ecNumber evidence="2">2.7.7.65</ecNumber>
    </recommendedName>
</protein>
<comment type="caution">
    <text evidence="6">The sequence shown here is derived from an EMBL/GenBank/DDBJ whole genome shotgun (WGS) entry which is preliminary data.</text>
</comment>
<evidence type="ECO:0000259" key="5">
    <source>
        <dbReference type="PROSITE" id="PS50887"/>
    </source>
</evidence>
<dbReference type="InterPro" id="IPR000160">
    <property type="entry name" value="GGDEF_dom"/>
</dbReference>
<keyword evidence="4" id="KW-0472">Membrane</keyword>
<keyword evidence="4" id="KW-0812">Transmembrane</keyword>
<reference evidence="7" key="1">
    <citation type="journal article" date="2019" name="Genome Announc.">
        <title>Draft Genome Sequence of Pseudoalteromonas piscicida Strain 36Y ROTHPW, an Hypersaline Seawater Isolate from the South Coast of Sonora, Mexico.</title>
        <authorList>
            <person name="Sanchez-Diaz R."/>
            <person name="Molina-Garza Z.J."/>
            <person name="Cruz-Suarez L.E."/>
            <person name="Selvin J."/>
            <person name="Kiran G.S."/>
            <person name="Ibarra-Gamez J.C."/>
            <person name="Gomez-Gil B."/>
            <person name="Galaviz-Silva L."/>
        </authorList>
    </citation>
    <scope>NUCLEOTIDE SEQUENCE [LARGE SCALE GENOMIC DNA]</scope>
    <source>
        <strain evidence="7">36Y_RITHPW</strain>
    </source>
</reference>
<dbReference type="NCBIfam" id="TIGR00254">
    <property type="entry name" value="GGDEF"/>
    <property type="match status" value="1"/>
</dbReference>
<dbReference type="EC" id="2.7.7.65" evidence="2"/>
<sequence length="398" mass="43447">MLGLTDSLLSKQLFKSGAKLLIIQFLESGMKPPLYKEDKLTVEQESQRQQIELVYQSARYNQLLSPLVGAILASVLWSYVSNTMLISWVVCLFILGVWRHIQANARQSVPKNIKILKAWARTYLISLGSVTSMWGFGGVWLMSSLEGELQIVVFCFLMGMSGGFASLYAAHIPSVAVSLLTIMAPAAVFQFLQGGLFHIALGLAGIVFMGGVYQGPRLVERALRENLELTRKLERLVNIDLLSGLYNRRGFVSTCGPLLANAGRAGRSSALLMLDVDNFKQINDQYGHATGDSVIQLMGETLTVQVREGEFSSRIGGEEFAVFLPDASVEHAVALANRILNAVRNNQLEVNGITISITVSIGVAVSSNKNHSFDALMQAADTALYQAKNNGKDQVKTA</sequence>
<dbReference type="GO" id="GO:0043709">
    <property type="term" value="P:cell adhesion involved in single-species biofilm formation"/>
    <property type="evidence" value="ECO:0007669"/>
    <property type="project" value="TreeGrafter"/>
</dbReference>
<keyword evidence="7" id="KW-1185">Reference proteome</keyword>
<dbReference type="Gene3D" id="3.30.70.270">
    <property type="match status" value="1"/>
</dbReference>
<keyword evidence="4" id="KW-1133">Transmembrane helix</keyword>
<feature type="transmembrane region" description="Helical" evidence="4">
    <location>
        <begin position="198"/>
        <end position="215"/>
    </location>
</feature>
<dbReference type="PANTHER" id="PTHR45138">
    <property type="entry name" value="REGULATORY COMPONENTS OF SENSORY TRANSDUCTION SYSTEM"/>
    <property type="match status" value="1"/>
</dbReference>
<evidence type="ECO:0000313" key="7">
    <source>
        <dbReference type="Proteomes" id="UP000228621"/>
    </source>
</evidence>
<evidence type="ECO:0000256" key="3">
    <source>
        <dbReference type="ARBA" id="ARBA00034247"/>
    </source>
</evidence>
<dbReference type="Proteomes" id="UP000228621">
    <property type="component" value="Unassembled WGS sequence"/>
</dbReference>
<dbReference type="InterPro" id="IPR050469">
    <property type="entry name" value="Diguanylate_Cyclase"/>
</dbReference>